<dbReference type="EMBL" id="CM042049">
    <property type="protein sequence ID" value="KAI3746810.1"/>
    <property type="molecule type" value="Genomic_DNA"/>
</dbReference>
<organism evidence="1 2">
    <name type="scientific">Arctium lappa</name>
    <name type="common">Greater burdock</name>
    <name type="synonym">Lappa major</name>
    <dbReference type="NCBI Taxonomy" id="4217"/>
    <lineage>
        <taxon>Eukaryota</taxon>
        <taxon>Viridiplantae</taxon>
        <taxon>Streptophyta</taxon>
        <taxon>Embryophyta</taxon>
        <taxon>Tracheophyta</taxon>
        <taxon>Spermatophyta</taxon>
        <taxon>Magnoliopsida</taxon>
        <taxon>eudicotyledons</taxon>
        <taxon>Gunneridae</taxon>
        <taxon>Pentapetalae</taxon>
        <taxon>asterids</taxon>
        <taxon>campanulids</taxon>
        <taxon>Asterales</taxon>
        <taxon>Asteraceae</taxon>
        <taxon>Carduoideae</taxon>
        <taxon>Cardueae</taxon>
        <taxon>Arctiinae</taxon>
        <taxon>Arctium</taxon>
    </lineage>
</organism>
<protein>
    <submittedName>
        <fullName evidence="1">Uncharacterized protein</fullName>
    </submittedName>
</protein>
<comment type="caution">
    <text evidence="1">The sequence shown here is derived from an EMBL/GenBank/DDBJ whole genome shotgun (WGS) entry which is preliminary data.</text>
</comment>
<sequence>MRRMEGVKIEWRNERVKEVTKDCSSQSTGSMVESSKVAEKGDGTSSFQTSTKTPLVASILESLRKNDKPSRGPPVQQPTQTFNRFEPLMGGEGADTQETVREADKSESRMDEPAMESLNPSNERKSC</sequence>
<reference evidence="2" key="1">
    <citation type="journal article" date="2022" name="Mol. Ecol. Resour.">
        <title>The genomes of chicory, endive, great burdock and yacon provide insights into Asteraceae palaeo-polyploidization history and plant inulin production.</title>
        <authorList>
            <person name="Fan W."/>
            <person name="Wang S."/>
            <person name="Wang H."/>
            <person name="Wang A."/>
            <person name="Jiang F."/>
            <person name="Liu H."/>
            <person name="Zhao H."/>
            <person name="Xu D."/>
            <person name="Zhang Y."/>
        </authorList>
    </citation>
    <scope>NUCLEOTIDE SEQUENCE [LARGE SCALE GENOMIC DNA]</scope>
    <source>
        <strain evidence="2">cv. Niubang</strain>
    </source>
</reference>
<evidence type="ECO:0000313" key="2">
    <source>
        <dbReference type="Proteomes" id="UP001055879"/>
    </source>
</evidence>
<gene>
    <name evidence="1" type="ORF">L6452_09251</name>
</gene>
<evidence type="ECO:0000313" key="1">
    <source>
        <dbReference type="EMBL" id="KAI3746810.1"/>
    </source>
</evidence>
<reference evidence="1 2" key="2">
    <citation type="journal article" date="2022" name="Mol. Ecol. Resour.">
        <title>The genomes of chicory, endive, great burdock and yacon provide insights into Asteraceae paleo-polyploidization history and plant inulin production.</title>
        <authorList>
            <person name="Fan W."/>
            <person name="Wang S."/>
            <person name="Wang H."/>
            <person name="Wang A."/>
            <person name="Jiang F."/>
            <person name="Liu H."/>
            <person name="Zhao H."/>
            <person name="Xu D."/>
            <person name="Zhang Y."/>
        </authorList>
    </citation>
    <scope>NUCLEOTIDE SEQUENCE [LARGE SCALE GENOMIC DNA]</scope>
    <source>
        <strain evidence="2">cv. Niubang</strain>
    </source>
</reference>
<accession>A0ACB9DJZ0</accession>
<proteinExistence type="predicted"/>
<keyword evidence="2" id="KW-1185">Reference proteome</keyword>
<dbReference type="Proteomes" id="UP001055879">
    <property type="component" value="Linkage Group LG03"/>
</dbReference>
<name>A0ACB9DJZ0_ARCLA</name>